<reference evidence="3" key="1">
    <citation type="journal article" date="2019" name="Int. J. Syst. Evol. Microbiol.">
        <title>The Global Catalogue of Microorganisms (GCM) 10K type strain sequencing project: providing services to taxonomists for standard genome sequencing and annotation.</title>
        <authorList>
            <consortium name="The Broad Institute Genomics Platform"/>
            <consortium name="The Broad Institute Genome Sequencing Center for Infectious Disease"/>
            <person name="Wu L."/>
            <person name="Ma J."/>
        </authorList>
    </citation>
    <scope>NUCLEOTIDE SEQUENCE [LARGE SCALE GENOMIC DNA]</scope>
    <source>
        <strain evidence="3">CCM 7526</strain>
    </source>
</reference>
<comment type="caution">
    <text evidence="2">The sequence shown here is derived from an EMBL/GenBank/DDBJ whole genome shotgun (WGS) entry which is preliminary data.</text>
</comment>
<evidence type="ECO:0000313" key="3">
    <source>
        <dbReference type="Proteomes" id="UP001597183"/>
    </source>
</evidence>
<proteinExistence type="predicted"/>
<keyword evidence="1" id="KW-0472">Membrane</keyword>
<sequence>MNASQIDVQPLLTAAHAHPPLSRAILDGVLMLGRTALFTVVGVGSLIGVAMVIALMLTAAVDIPGYDAAADY</sequence>
<keyword evidence="1" id="KW-1133">Transmembrane helix</keyword>
<name>A0ABW4AAS6_9ACTN</name>
<dbReference type="Proteomes" id="UP001597183">
    <property type="component" value="Unassembled WGS sequence"/>
</dbReference>
<accession>A0ABW4AAS6</accession>
<gene>
    <name evidence="2" type="ORF">ACFQ5G_18185</name>
</gene>
<dbReference type="EMBL" id="JBHTMK010000023">
    <property type="protein sequence ID" value="MFD1367288.1"/>
    <property type="molecule type" value="Genomic_DNA"/>
</dbReference>
<protein>
    <submittedName>
        <fullName evidence="2">Uncharacterized protein</fullName>
    </submittedName>
</protein>
<keyword evidence="1" id="KW-0812">Transmembrane</keyword>
<evidence type="ECO:0000313" key="2">
    <source>
        <dbReference type="EMBL" id="MFD1367288.1"/>
    </source>
</evidence>
<organism evidence="2 3">
    <name type="scientific">Actinoplanes sichuanensis</name>
    <dbReference type="NCBI Taxonomy" id="512349"/>
    <lineage>
        <taxon>Bacteria</taxon>
        <taxon>Bacillati</taxon>
        <taxon>Actinomycetota</taxon>
        <taxon>Actinomycetes</taxon>
        <taxon>Micromonosporales</taxon>
        <taxon>Micromonosporaceae</taxon>
        <taxon>Actinoplanes</taxon>
    </lineage>
</organism>
<dbReference type="RefSeq" id="WP_378078705.1">
    <property type="nucleotide sequence ID" value="NZ_AP028461.1"/>
</dbReference>
<feature type="transmembrane region" description="Helical" evidence="1">
    <location>
        <begin position="36"/>
        <end position="57"/>
    </location>
</feature>
<keyword evidence="3" id="KW-1185">Reference proteome</keyword>
<evidence type="ECO:0000256" key="1">
    <source>
        <dbReference type="SAM" id="Phobius"/>
    </source>
</evidence>